<dbReference type="PANTHER" id="PTHR30055">
    <property type="entry name" value="HTH-TYPE TRANSCRIPTIONAL REGULATOR RUTR"/>
    <property type="match status" value="1"/>
</dbReference>
<dbReference type="PRINTS" id="PR00455">
    <property type="entry name" value="HTHTETR"/>
</dbReference>
<evidence type="ECO:0000256" key="3">
    <source>
        <dbReference type="ARBA" id="ARBA00023163"/>
    </source>
</evidence>
<keyword evidence="2 4" id="KW-0238">DNA-binding</keyword>
<dbReference type="SUPFAM" id="SSF48498">
    <property type="entry name" value="Tetracyclin repressor-like, C-terminal domain"/>
    <property type="match status" value="1"/>
</dbReference>
<name>A0A561TCD8_9ACTN</name>
<evidence type="ECO:0000259" key="5">
    <source>
        <dbReference type="PROSITE" id="PS50977"/>
    </source>
</evidence>
<keyword evidence="7" id="KW-1185">Reference proteome</keyword>
<feature type="domain" description="HTH tetR-type" evidence="5">
    <location>
        <begin position="12"/>
        <end position="72"/>
    </location>
</feature>
<dbReference type="Gene3D" id="1.10.357.10">
    <property type="entry name" value="Tetracycline Repressor, domain 2"/>
    <property type="match status" value="1"/>
</dbReference>
<keyword evidence="1" id="KW-0805">Transcription regulation</keyword>
<dbReference type="PROSITE" id="PS50977">
    <property type="entry name" value="HTH_TETR_2"/>
    <property type="match status" value="1"/>
</dbReference>
<protein>
    <submittedName>
        <fullName evidence="6">TetR family transcriptional regulator</fullName>
    </submittedName>
</protein>
<organism evidence="6 7">
    <name type="scientific">Streptomyces capillispiralis</name>
    <dbReference type="NCBI Taxonomy" id="68182"/>
    <lineage>
        <taxon>Bacteria</taxon>
        <taxon>Bacillati</taxon>
        <taxon>Actinomycetota</taxon>
        <taxon>Actinomycetes</taxon>
        <taxon>Kitasatosporales</taxon>
        <taxon>Streptomycetaceae</taxon>
        <taxon>Streptomyces</taxon>
    </lineage>
</organism>
<dbReference type="Proteomes" id="UP000316603">
    <property type="component" value="Unassembled WGS sequence"/>
</dbReference>
<dbReference type="PANTHER" id="PTHR30055:SF234">
    <property type="entry name" value="HTH-TYPE TRANSCRIPTIONAL REGULATOR BETI"/>
    <property type="match status" value="1"/>
</dbReference>
<accession>A0A561TCD8</accession>
<reference evidence="6 7" key="1">
    <citation type="submission" date="2019-06" db="EMBL/GenBank/DDBJ databases">
        <title>Sequencing the genomes of 1000 actinobacteria strains.</title>
        <authorList>
            <person name="Klenk H.-P."/>
        </authorList>
    </citation>
    <scope>NUCLEOTIDE SEQUENCE [LARGE SCALE GENOMIC DNA]</scope>
    <source>
        <strain evidence="6 7">DSM 41695</strain>
    </source>
</reference>
<feature type="DNA-binding region" description="H-T-H motif" evidence="4">
    <location>
        <begin position="35"/>
        <end position="54"/>
    </location>
</feature>
<proteinExistence type="predicted"/>
<evidence type="ECO:0000256" key="2">
    <source>
        <dbReference type="ARBA" id="ARBA00023125"/>
    </source>
</evidence>
<dbReference type="SUPFAM" id="SSF46689">
    <property type="entry name" value="Homeodomain-like"/>
    <property type="match status" value="1"/>
</dbReference>
<evidence type="ECO:0000256" key="4">
    <source>
        <dbReference type="PROSITE-ProRule" id="PRU00335"/>
    </source>
</evidence>
<dbReference type="InterPro" id="IPR050109">
    <property type="entry name" value="HTH-type_TetR-like_transc_reg"/>
</dbReference>
<dbReference type="EMBL" id="VIWV01000001">
    <property type="protein sequence ID" value="TWF84772.1"/>
    <property type="molecule type" value="Genomic_DNA"/>
</dbReference>
<dbReference type="InterPro" id="IPR036271">
    <property type="entry name" value="Tet_transcr_reg_TetR-rel_C_sf"/>
</dbReference>
<dbReference type="Pfam" id="PF13305">
    <property type="entry name" value="TetR_C_33"/>
    <property type="match status" value="1"/>
</dbReference>
<dbReference type="InterPro" id="IPR009057">
    <property type="entry name" value="Homeodomain-like_sf"/>
</dbReference>
<sequence>MSVHERRQREQEQRRKLIISAARELAESVGWNAVTTRRLSDHIEYSQPVLYKHFKGKEDIVRAVALEGFGEMADALQKARVGADTPRERFAAAARCYTEFASVNRTLYEAMFMLNTDLTFGGPDSPENLIRCFEELKSSVLDVAGPRDPETFTEVVWASLHGLVTLERAGRLRASHQEERLAMFVQQHFEPQPDDPRG</sequence>
<dbReference type="RefSeq" id="WP_145866847.1">
    <property type="nucleotide sequence ID" value="NZ_BNCE01000025.1"/>
</dbReference>
<keyword evidence="3" id="KW-0804">Transcription</keyword>
<dbReference type="GO" id="GO:0000976">
    <property type="term" value="F:transcription cis-regulatory region binding"/>
    <property type="evidence" value="ECO:0007669"/>
    <property type="project" value="TreeGrafter"/>
</dbReference>
<dbReference type="AlphaFoldDB" id="A0A561TCD8"/>
<dbReference type="OrthoDB" id="4641396at2"/>
<dbReference type="GO" id="GO:0003700">
    <property type="term" value="F:DNA-binding transcription factor activity"/>
    <property type="evidence" value="ECO:0007669"/>
    <property type="project" value="TreeGrafter"/>
</dbReference>
<gene>
    <name evidence="6" type="ORF">FHX78_111708</name>
</gene>
<evidence type="ECO:0000313" key="7">
    <source>
        <dbReference type="Proteomes" id="UP000316603"/>
    </source>
</evidence>
<dbReference type="InterPro" id="IPR025996">
    <property type="entry name" value="MT1864/Rv1816-like_C"/>
</dbReference>
<dbReference type="InterPro" id="IPR001647">
    <property type="entry name" value="HTH_TetR"/>
</dbReference>
<comment type="caution">
    <text evidence="6">The sequence shown here is derived from an EMBL/GenBank/DDBJ whole genome shotgun (WGS) entry which is preliminary data.</text>
</comment>
<evidence type="ECO:0000256" key="1">
    <source>
        <dbReference type="ARBA" id="ARBA00023015"/>
    </source>
</evidence>
<evidence type="ECO:0000313" key="6">
    <source>
        <dbReference type="EMBL" id="TWF84772.1"/>
    </source>
</evidence>
<dbReference type="Pfam" id="PF00440">
    <property type="entry name" value="TetR_N"/>
    <property type="match status" value="1"/>
</dbReference>